<keyword evidence="1" id="KW-0812">Transmembrane</keyword>
<evidence type="ECO:0000313" key="3">
    <source>
        <dbReference type="Proteomes" id="UP001500880"/>
    </source>
</evidence>
<sequence>MFLDYFSYENPGDPFSLFSASHLVMLVNGVLFVIVFMVFGKYIRNHSLLHTWVRYILIAVLLLSEATLNLWYLTAGEWDIRETLPLQLCSLSLIMSIVMLVTRSEKWFEIVYFLGVGGALQALITPELFYDFPHYRYFHFFIAHIFIILASIYMIVVERKRVTIHSVWRTMLVLNGIAVVIFFFNRWIGANYMFLAHKPANPSLLDYLPEFPWYILWLEIIAAFIFLLLYLPFLLIKNLDSKDI</sequence>
<feature type="transmembrane region" description="Helical" evidence="1">
    <location>
        <begin position="84"/>
        <end position="102"/>
    </location>
</feature>
<keyword evidence="1" id="KW-1133">Transmembrane helix</keyword>
<feature type="transmembrane region" description="Helical" evidence="1">
    <location>
        <begin position="20"/>
        <end position="40"/>
    </location>
</feature>
<comment type="caution">
    <text evidence="2">The sequence shown here is derived from an EMBL/GenBank/DDBJ whole genome shotgun (WGS) entry which is preliminary data.</text>
</comment>
<name>A0ABN1BBE8_9BACI</name>
<feature type="transmembrane region" description="Helical" evidence="1">
    <location>
        <begin position="214"/>
        <end position="236"/>
    </location>
</feature>
<keyword evidence="1" id="KW-0472">Membrane</keyword>
<dbReference type="Pfam" id="PF14808">
    <property type="entry name" value="TMEM164"/>
    <property type="match status" value="1"/>
</dbReference>
<feature type="transmembrane region" description="Helical" evidence="1">
    <location>
        <begin position="107"/>
        <end position="125"/>
    </location>
</feature>
<reference evidence="2 3" key="1">
    <citation type="journal article" date="2019" name="Int. J. Syst. Evol. Microbiol.">
        <title>The Global Catalogue of Microorganisms (GCM) 10K type strain sequencing project: providing services to taxonomists for standard genome sequencing and annotation.</title>
        <authorList>
            <consortium name="The Broad Institute Genomics Platform"/>
            <consortium name="The Broad Institute Genome Sequencing Center for Infectious Disease"/>
            <person name="Wu L."/>
            <person name="Ma J."/>
        </authorList>
    </citation>
    <scope>NUCLEOTIDE SEQUENCE [LARGE SCALE GENOMIC DNA]</scope>
    <source>
        <strain evidence="2 3">JCM 12389</strain>
    </source>
</reference>
<keyword evidence="3" id="KW-1185">Reference proteome</keyword>
<feature type="transmembrane region" description="Helical" evidence="1">
    <location>
        <begin position="52"/>
        <end position="72"/>
    </location>
</feature>
<feature type="transmembrane region" description="Helical" evidence="1">
    <location>
        <begin position="168"/>
        <end position="194"/>
    </location>
</feature>
<dbReference type="InterPro" id="IPR011737">
    <property type="entry name" value="CHP02206_TP0381"/>
</dbReference>
<feature type="transmembrane region" description="Helical" evidence="1">
    <location>
        <begin position="137"/>
        <end position="156"/>
    </location>
</feature>
<dbReference type="Proteomes" id="UP001500880">
    <property type="component" value="Unassembled WGS sequence"/>
</dbReference>
<dbReference type="RefSeq" id="WP_343840664.1">
    <property type="nucleotide sequence ID" value="NZ_BAAADO010000004.1"/>
</dbReference>
<dbReference type="NCBIfam" id="TIGR02206">
    <property type="entry name" value="intg_mem_TP0381"/>
    <property type="match status" value="1"/>
</dbReference>
<organism evidence="2 3">
    <name type="scientific">Salinibacillus aidingensis</name>
    <dbReference type="NCBI Taxonomy" id="237684"/>
    <lineage>
        <taxon>Bacteria</taxon>
        <taxon>Bacillati</taxon>
        <taxon>Bacillota</taxon>
        <taxon>Bacilli</taxon>
        <taxon>Bacillales</taxon>
        <taxon>Bacillaceae</taxon>
        <taxon>Salinibacillus</taxon>
    </lineage>
</organism>
<evidence type="ECO:0000256" key="1">
    <source>
        <dbReference type="SAM" id="Phobius"/>
    </source>
</evidence>
<protein>
    <submittedName>
        <fullName evidence="2">TIGR02206 family membrane protein</fullName>
    </submittedName>
</protein>
<accession>A0ABN1BBE8</accession>
<dbReference type="EMBL" id="BAAADO010000004">
    <property type="protein sequence ID" value="GAA0494218.1"/>
    <property type="molecule type" value="Genomic_DNA"/>
</dbReference>
<proteinExistence type="predicted"/>
<gene>
    <name evidence="2" type="ORF">GCM10008986_20940</name>
</gene>
<evidence type="ECO:0000313" key="2">
    <source>
        <dbReference type="EMBL" id="GAA0494218.1"/>
    </source>
</evidence>